<dbReference type="InterPro" id="IPR050082">
    <property type="entry name" value="RNA_methyltr_RlmE"/>
</dbReference>
<proteinExistence type="inferred from homology"/>
<dbReference type="EMBL" id="VFQX01000072">
    <property type="protein sequence ID" value="KAF0971960.1"/>
    <property type="molecule type" value="Genomic_DNA"/>
</dbReference>
<evidence type="ECO:0000256" key="1">
    <source>
        <dbReference type="ARBA" id="ARBA00009258"/>
    </source>
</evidence>
<dbReference type="PANTHER" id="PTHR10920:SF18">
    <property type="entry name" value="RRNA METHYLTRANSFERASE 2, MITOCHONDRIAL"/>
    <property type="match status" value="1"/>
</dbReference>
<accession>A0A6A5BD06</accession>
<evidence type="ECO:0000256" key="6">
    <source>
        <dbReference type="ARBA" id="ARBA00041184"/>
    </source>
</evidence>
<dbReference type="OrthoDB" id="20105at2759"/>
<dbReference type="GO" id="GO:0005739">
    <property type="term" value="C:mitochondrion"/>
    <property type="evidence" value="ECO:0007669"/>
    <property type="project" value="TreeGrafter"/>
</dbReference>
<evidence type="ECO:0000256" key="3">
    <source>
        <dbReference type="ARBA" id="ARBA00022603"/>
    </source>
</evidence>
<dbReference type="PANTHER" id="PTHR10920">
    <property type="entry name" value="RIBOSOMAL RNA METHYLTRANSFERASE"/>
    <property type="match status" value="1"/>
</dbReference>
<dbReference type="SUPFAM" id="SSF53335">
    <property type="entry name" value="S-adenosyl-L-methionine-dependent methyltransferases"/>
    <property type="match status" value="1"/>
</dbReference>
<organism evidence="9 10">
    <name type="scientific">Naegleria fowleri</name>
    <name type="common">Brain eating amoeba</name>
    <dbReference type="NCBI Taxonomy" id="5763"/>
    <lineage>
        <taxon>Eukaryota</taxon>
        <taxon>Discoba</taxon>
        <taxon>Heterolobosea</taxon>
        <taxon>Tetramitia</taxon>
        <taxon>Eutetramitia</taxon>
        <taxon>Vahlkampfiidae</taxon>
        <taxon>Naegleria</taxon>
    </lineage>
</organism>
<dbReference type="GO" id="GO:0008650">
    <property type="term" value="F:rRNA (uridine-2'-O-)-methyltransferase activity"/>
    <property type="evidence" value="ECO:0007669"/>
    <property type="project" value="TreeGrafter"/>
</dbReference>
<reference evidence="9 10" key="1">
    <citation type="journal article" date="2019" name="Sci. Rep.">
        <title>Nanopore sequencing improves the draft genome of the human pathogenic amoeba Naegleria fowleri.</title>
        <authorList>
            <person name="Liechti N."/>
            <person name="Schurch N."/>
            <person name="Bruggmann R."/>
            <person name="Wittwer M."/>
        </authorList>
    </citation>
    <scope>NUCLEOTIDE SEQUENCE [LARGE SCALE GENOMIC DNA]</scope>
    <source>
        <strain evidence="9 10">ATCC 30894</strain>
    </source>
</reference>
<name>A0A6A5BD06_NAEFO</name>
<comment type="similarity">
    <text evidence="1">Belongs to the class I-like SAM-binding methyltransferase superfamily. RNA methyltransferase RlmE family.</text>
</comment>
<evidence type="ECO:0000256" key="2">
    <source>
        <dbReference type="ARBA" id="ARBA00022552"/>
    </source>
</evidence>
<dbReference type="RefSeq" id="XP_044556675.1">
    <property type="nucleotide sequence ID" value="XM_044713637.1"/>
</dbReference>
<dbReference type="VEuPathDB" id="AmoebaDB:FDP41_009656"/>
<evidence type="ECO:0000313" key="9">
    <source>
        <dbReference type="EMBL" id="KAF0971960.1"/>
    </source>
</evidence>
<keyword evidence="4" id="KW-0808">Transferase</keyword>
<dbReference type="Gene3D" id="3.40.50.150">
    <property type="entry name" value="Vaccinia Virus protein VP39"/>
    <property type="match status" value="1"/>
</dbReference>
<dbReference type="OMA" id="HRQTDHL"/>
<keyword evidence="10" id="KW-1185">Reference proteome</keyword>
<dbReference type="VEuPathDB" id="AmoebaDB:NfTy_087150"/>
<dbReference type="InterPro" id="IPR029063">
    <property type="entry name" value="SAM-dependent_MTases_sf"/>
</dbReference>
<keyword evidence="3" id="KW-0489">Methyltransferase</keyword>
<dbReference type="Pfam" id="PF01728">
    <property type="entry name" value="FtsJ"/>
    <property type="match status" value="1"/>
</dbReference>
<dbReference type="Proteomes" id="UP000444721">
    <property type="component" value="Unassembled WGS sequence"/>
</dbReference>
<evidence type="ECO:0000256" key="7">
    <source>
        <dbReference type="PIRSR" id="PIRSR005461-1"/>
    </source>
</evidence>
<evidence type="ECO:0000313" key="10">
    <source>
        <dbReference type="Proteomes" id="UP000444721"/>
    </source>
</evidence>
<evidence type="ECO:0000259" key="8">
    <source>
        <dbReference type="Pfam" id="PF01728"/>
    </source>
</evidence>
<evidence type="ECO:0000256" key="4">
    <source>
        <dbReference type="ARBA" id="ARBA00022679"/>
    </source>
</evidence>
<protein>
    <recommendedName>
        <fullName evidence="6">rRNA methyltransferase 2, mitochondrial</fullName>
    </recommendedName>
</protein>
<dbReference type="InterPro" id="IPR002877">
    <property type="entry name" value="RNA_MeTrfase_FtsJ_dom"/>
</dbReference>
<dbReference type="AlphaFoldDB" id="A0A6A5BD06"/>
<evidence type="ECO:0000256" key="5">
    <source>
        <dbReference type="ARBA" id="ARBA00022691"/>
    </source>
</evidence>
<dbReference type="GeneID" id="68116871"/>
<feature type="domain" description="Ribosomal RNA methyltransferase FtsJ" evidence="8">
    <location>
        <begin position="76"/>
        <end position="259"/>
    </location>
</feature>
<feature type="active site" description="Proton acceptor" evidence="7">
    <location>
        <position position="216"/>
    </location>
</feature>
<dbReference type="PIRSF" id="PIRSF005461">
    <property type="entry name" value="23S_rRNA_mtase"/>
    <property type="match status" value="1"/>
</dbReference>
<dbReference type="HAMAP" id="MF_01547">
    <property type="entry name" value="RNA_methyltr_E"/>
    <property type="match status" value="1"/>
</dbReference>
<dbReference type="InterPro" id="IPR015507">
    <property type="entry name" value="rRNA-MeTfrase_E"/>
</dbReference>
<keyword evidence="5 7" id="KW-0949">S-adenosyl-L-methionine</keyword>
<comment type="caution">
    <text evidence="9">The sequence shown here is derived from an EMBL/GenBank/DDBJ whole genome shotgun (WGS) entry which is preliminary data.</text>
</comment>
<sequence length="261" mass="29720">MNKLRRSPFHQLGLLKLFRNSSVTSSPCPILQQMYCETMISTPSFRKYSSLTKSSGRWLERQRRDAFVKKAKIEGYRSRAAYKLLEINEKCGKFLEKSKIIIDLGAAPGSWSQVAAEKMKSNSKLITIDILDMEPIQSPENKNIKIIHLKGKFEESIPQIRSYLNEDEYADCILSDMAPNTSGVKTLDHNRIIFLCNAAIDFAFEVLKQGGCLLMKIFSGSEDSVLRNELKQYFEDVQFIKPASSRSESSETYVFAKGFKV</sequence>
<dbReference type="VEuPathDB" id="AmoebaDB:NF0051050"/>
<gene>
    <name evidence="9" type="ORF">FDP41_009656</name>
</gene>
<keyword evidence="2" id="KW-0698">rRNA processing</keyword>